<keyword evidence="1" id="KW-0812">Transmembrane</keyword>
<evidence type="ECO:0000313" key="3">
    <source>
        <dbReference type="Proteomes" id="UP001519863"/>
    </source>
</evidence>
<reference evidence="2 3" key="1">
    <citation type="journal article" date="2013" name="Antonie Van Leeuwenhoek">
        <title>Actinoplanes hulinensis sp. nov., a novel actinomycete isolated from soybean root (Glycine max (L.) Merr).</title>
        <authorList>
            <person name="Shen Y."/>
            <person name="Liu C."/>
            <person name="Wang X."/>
            <person name="Zhao J."/>
            <person name="Jia F."/>
            <person name="Zhang Y."/>
            <person name="Wang L."/>
            <person name="Yang D."/>
            <person name="Xiang W."/>
        </authorList>
    </citation>
    <scope>NUCLEOTIDE SEQUENCE [LARGE SCALE GENOMIC DNA]</scope>
    <source>
        <strain evidence="2 3">NEAU-M9</strain>
    </source>
</reference>
<accession>A0ABS7AWZ9</accession>
<keyword evidence="1" id="KW-1133">Transmembrane helix</keyword>
<dbReference type="EMBL" id="JAHXZI010000002">
    <property type="protein sequence ID" value="MBW6433286.1"/>
    <property type="molecule type" value="Genomic_DNA"/>
</dbReference>
<feature type="transmembrane region" description="Helical" evidence="1">
    <location>
        <begin position="19"/>
        <end position="37"/>
    </location>
</feature>
<gene>
    <name evidence="2" type="ORF">KZ829_05950</name>
</gene>
<protein>
    <submittedName>
        <fullName evidence="2">Uncharacterized protein</fullName>
    </submittedName>
</protein>
<keyword evidence="1" id="KW-0472">Membrane</keyword>
<name>A0ABS7AWZ9_9ACTN</name>
<proteinExistence type="predicted"/>
<sequence length="57" mass="5904">MTTVTAADLTPFRPGAGRVTAVAVAGLVLDLVPLFSLRGRHRAACEGGGVRAPWRTS</sequence>
<dbReference type="Proteomes" id="UP001519863">
    <property type="component" value="Unassembled WGS sequence"/>
</dbReference>
<comment type="caution">
    <text evidence="2">The sequence shown here is derived from an EMBL/GenBank/DDBJ whole genome shotgun (WGS) entry which is preliminary data.</text>
</comment>
<dbReference type="RefSeq" id="WP_220142800.1">
    <property type="nucleotide sequence ID" value="NZ_JAHXZI010000002.1"/>
</dbReference>
<evidence type="ECO:0000256" key="1">
    <source>
        <dbReference type="SAM" id="Phobius"/>
    </source>
</evidence>
<keyword evidence="3" id="KW-1185">Reference proteome</keyword>
<organism evidence="2 3">
    <name type="scientific">Actinoplanes hulinensis</name>
    <dbReference type="NCBI Taxonomy" id="1144547"/>
    <lineage>
        <taxon>Bacteria</taxon>
        <taxon>Bacillati</taxon>
        <taxon>Actinomycetota</taxon>
        <taxon>Actinomycetes</taxon>
        <taxon>Micromonosporales</taxon>
        <taxon>Micromonosporaceae</taxon>
        <taxon>Actinoplanes</taxon>
    </lineage>
</organism>
<evidence type="ECO:0000313" key="2">
    <source>
        <dbReference type="EMBL" id="MBW6433286.1"/>
    </source>
</evidence>